<dbReference type="RefSeq" id="WP_070202346.1">
    <property type="nucleotide sequence ID" value="NZ_LJGZ01000092.1"/>
</dbReference>
<keyword evidence="3" id="KW-0547">Nucleotide-binding</keyword>
<dbReference type="SMART" id="SM00382">
    <property type="entry name" value="AAA"/>
    <property type="match status" value="1"/>
</dbReference>
<dbReference type="SUPFAM" id="SSF52540">
    <property type="entry name" value="P-loop containing nucleoside triphosphate hydrolases"/>
    <property type="match status" value="1"/>
</dbReference>
<dbReference type="PANTHER" id="PTHR43335:SF4">
    <property type="entry name" value="ABC TRANSPORTER, ATP-BINDING PROTEIN"/>
    <property type="match status" value="1"/>
</dbReference>
<evidence type="ECO:0000256" key="1">
    <source>
        <dbReference type="ARBA" id="ARBA00005417"/>
    </source>
</evidence>
<dbReference type="OrthoDB" id="5116176at2"/>
<evidence type="ECO:0000313" key="6">
    <source>
        <dbReference type="EMBL" id="OEV18526.1"/>
    </source>
</evidence>
<protein>
    <submittedName>
        <fullName evidence="6">Multidrug ABC transporter ATP-binding protein</fullName>
    </submittedName>
</protein>
<feature type="domain" description="ABC transporter" evidence="5">
    <location>
        <begin position="2"/>
        <end position="227"/>
    </location>
</feature>
<comment type="similarity">
    <text evidence="1">Belongs to the ABC transporter superfamily.</text>
</comment>
<gene>
    <name evidence="6" type="ORF">AN221_21840</name>
</gene>
<evidence type="ECO:0000313" key="7">
    <source>
        <dbReference type="Proteomes" id="UP000175971"/>
    </source>
</evidence>
<proteinExistence type="inferred from homology"/>
<name>A0A1E7LQQ7_9ACTN</name>
<dbReference type="InterPro" id="IPR003439">
    <property type="entry name" value="ABC_transporter-like_ATP-bd"/>
</dbReference>
<dbReference type="PROSITE" id="PS50893">
    <property type="entry name" value="ABC_TRANSPORTER_2"/>
    <property type="match status" value="1"/>
</dbReference>
<dbReference type="EMBL" id="LJGZ01000092">
    <property type="protein sequence ID" value="OEV18526.1"/>
    <property type="molecule type" value="Genomic_DNA"/>
</dbReference>
<dbReference type="Proteomes" id="UP000175971">
    <property type="component" value="Unassembled WGS sequence"/>
</dbReference>
<dbReference type="Pfam" id="PF00005">
    <property type="entry name" value="ABC_tran"/>
    <property type="match status" value="1"/>
</dbReference>
<evidence type="ECO:0000256" key="4">
    <source>
        <dbReference type="ARBA" id="ARBA00022840"/>
    </source>
</evidence>
<dbReference type="PANTHER" id="PTHR43335">
    <property type="entry name" value="ABC TRANSPORTER, ATP-BINDING PROTEIN"/>
    <property type="match status" value="1"/>
</dbReference>
<dbReference type="GO" id="GO:0016887">
    <property type="term" value="F:ATP hydrolysis activity"/>
    <property type="evidence" value="ECO:0007669"/>
    <property type="project" value="InterPro"/>
</dbReference>
<dbReference type="PATRIC" id="fig|518642.7.peg.4147"/>
<sequence length="336" mass="35865">MITLRGLTKRYGTTVAVDGLTLDVAEGRVTGFLGPNGAGKSTTMRMILGLDHPTSGEALIGSRPYASLRHPVRVVGALLDARALHPARSARSHLLAQAHSNGIPARRVDEVLDEVGLTTVARRRTGGFSLGMYQRLGIAGALLGDPEVLVLDEPVNGLDPDGVRWVRKLVRAQADRGRTVLLSSHLMSEMQLTADQLVVIGRGRLLADSPMASLLAENSRPSVRVRVPHPEDRRTLLTHLGGEREAGTAPGFTALDGAEPATSARIVDGAEIVVEGRTAEEVGDLAHRLGIRLHELRSLTASLEEAYMELTERSVEYAAPPVRAGHSRTTATPDGV</sequence>
<keyword evidence="2" id="KW-0813">Transport</keyword>
<reference evidence="6 7" key="1">
    <citation type="journal article" date="2016" name="Front. Microbiol.">
        <title>Comparative Genomics Analysis of Streptomyces Species Reveals Their Adaptation to the Marine Environment and Their Diversity at the Genomic Level.</title>
        <authorList>
            <person name="Tian X."/>
            <person name="Zhang Z."/>
            <person name="Yang T."/>
            <person name="Chen M."/>
            <person name="Li J."/>
            <person name="Chen F."/>
            <person name="Yang J."/>
            <person name="Li W."/>
            <person name="Zhang B."/>
            <person name="Zhang Z."/>
            <person name="Wu J."/>
            <person name="Zhang C."/>
            <person name="Long L."/>
            <person name="Xiao J."/>
        </authorList>
    </citation>
    <scope>NUCLEOTIDE SEQUENCE [LARGE SCALE GENOMIC DNA]</scope>
    <source>
        <strain evidence="6 7">SCSIO M10372</strain>
    </source>
</reference>
<dbReference type="GO" id="GO:0005524">
    <property type="term" value="F:ATP binding"/>
    <property type="evidence" value="ECO:0007669"/>
    <property type="project" value="UniProtKB-KW"/>
</dbReference>
<keyword evidence="4 6" id="KW-0067">ATP-binding</keyword>
<dbReference type="AlphaFoldDB" id="A0A1E7LQQ7"/>
<comment type="caution">
    <text evidence="6">The sequence shown here is derived from an EMBL/GenBank/DDBJ whole genome shotgun (WGS) entry which is preliminary data.</text>
</comment>
<keyword evidence="7" id="KW-1185">Reference proteome</keyword>
<evidence type="ECO:0000259" key="5">
    <source>
        <dbReference type="PROSITE" id="PS50893"/>
    </source>
</evidence>
<dbReference type="InterPro" id="IPR027417">
    <property type="entry name" value="P-loop_NTPase"/>
</dbReference>
<organism evidence="6 7">
    <name type="scientific">Streptomyces nanshensis</name>
    <dbReference type="NCBI Taxonomy" id="518642"/>
    <lineage>
        <taxon>Bacteria</taxon>
        <taxon>Bacillati</taxon>
        <taxon>Actinomycetota</taxon>
        <taxon>Actinomycetes</taxon>
        <taxon>Kitasatosporales</taxon>
        <taxon>Streptomycetaceae</taxon>
        <taxon>Streptomyces</taxon>
    </lineage>
</organism>
<dbReference type="InterPro" id="IPR003593">
    <property type="entry name" value="AAA+_ATPase"/>
</dbReference>
<accession>A0A1E7LQQ7</accession>
<evidence type="ECO:0000256" key="2">
    <source>
        <dbReference type="ARBA" id="ARBA00022448"/>
    </source>
</evidence>
<dbReference type="Gene3D" id="3.40.50.300">
    <property type="entry name" value="P-loop containing nucleotide triphosphate hydrolases"/>
    <property type="match status" value="1"/>
</dbReference>
<evidence type="ECO:0000256" key="3">
    <source>
        <dbReference type="ARBA" id="ARBA00022741"/>
    </source>
</evidence>